<gene>
    <name evidence="1" type="ORF">FB465_7122</name>
</gene>
<organism evidence="1 2">
    <name type="scientific">Kitasatospora atroaurantiaca</name>
    <dbReference type="NCBI Taxonomy" id="285545"/>
    <lineage>
        <taxon>Bacteria</taxon>
        <taxon>Bacillati</taxon>
        <taxon>Actinomycetota</taxon>
        <taxon>Actinomycetes</taxon>
        <taxon>Kitasatosporales</taxon>
        <taxon>Streptomycetaceae</taxon>
        <taxon>Kitasatospora</taxon>
    </lineage>
</organism>
<dbReference type="AlphaFoldDB" id="A0A561F1Z4"/>
<proteinExistence type="predicted"/>
<evidence type="ECO:0000313" key="2">
    <source>
        <dbReference type="Proteomes" id="UP000318416"/>
    </source>
</evidence>
<name>A0A561F1Z4_9ACTN</name>
<sequence length="102" mass="11784">MINEELERTDSAENAASRLPQLVAELNLLAHNPSEQDPAQFRDLGDEARYFTQHYEQTYWNTLYIRRGKLLVYLSVTKYGPFTPADMHLLASKAVKRAESLR</sequence>
<accession>A0A561F1Z4</accession>
<comment type="caution">
    <text evidence="1">The sequence shown here is derived from an EMBL/GenBank/DDBJ whole genome shotgun (WGS) entry which is preliminary data.</text>
</comment>
<evidence type="ECO:0000313" key="1">
    <source>
        <dbReference type="EMBL" id="TWE21880.1"/>
    </source>
</evidence>
<keyword evidence="2" id="KW-1185">Reference proteome</keyword>
<dbReference type="EMBL" id="VIVR01000001">
    <property type="protein sequence ID" value="TWE21880.1"/>
    <property type="molecule type" value="Genomic_DNA"/>
</dbReference>
<protein>
    <submittedName>
        <fullName evidence="1">Uncharacterized protein</fullName>
    </submittedName>
</protein>
<dbReference type="Proteomes" id="UP000318416">
    <property type="component" value="Unassembled WGS sequence"/>
</dbReference>
<reference evidence="1 2" key="1">
    <citation type="submission" date="2019-06" db="EMBL/GenBank/DDBJ databases">
        <title>Sequencing the genomes of 1000 actinobacteria strains.</title>
        <authorList>
            <person name="Klenk H.-P."/>
        </authorList>
    </citation>
    <scope>NUCLEOTIDE SEQUENCE [LARGE SCALE GENOMIC DNA]</scope>
    <source>
        <strain evidence="1 2">DSM 41649</strain>
    </source>
</reference>